<reference evidence="14 15" key="1">
    <citation type="submission" date="2014-03" db="EMBL/GenBank/DDBJ databases">
        <title>Draft genome of the hookworm Oesophagostomum dentatum.</title>
        <authorList>
            <person name="Mitreva M."/>
        </authorList>
    </citation>
    <scope>NUCLEOTIDE SEQUENCE [LARGE SCALE GENOMIC DNA]</scope>
    <source>
        <strain evidence="14 15">OD-Hann</strain>
    </source>
</reference>
<dbReference type="FunFam" id="3.30.710.10:FF:000214">
    <property type="entry name" value="Potassium voltage-gated channel protein shk-1"/>
    <property type="match status" value="1"/>
</dbReference>
<dbReference type="GO" id="GO:0051260">
    <property type="term" value="P:protein homooligomerization"/>
    <property type="evidence" value="ECO:0007669"/>
    <property type="project" value="InterPro"/>
</dbReference>
<keyword evidence="2" id="KW-0813">Transport</keyword>
<dbReference type="Pfam" id="PF02214">
    <property type="entry name" value="BTB_2"/>
    <property type="match status" value="1"/>
</dbReference>
<evidence type="ECO:0000256" key="6">
    <source>
        <dbReference type="ARBA" id="ARBA00022882"/>
    </source>
</evidence>
<evidence type="ECO:0000256" key="9">
    <source>
        <dbReference type="ARBA" id="ARBA00023065"/>
    </source>
</evidence>
<dbReference type="GO" id="GO:0001508">
    <property type="term" value="P:action potential"/>
    <property type="evidence" value="ECO:0007669"/>
    <property type="project" value="TreeGrafter"/>
</dbReference>
<gene>
    <name evidence="14" type="ORF">OESDEN_09807</name>
</gene>
<dbReference type="InterPro" id="IPR028325">
    <property type="entry name" value="VG_K_chnl"/>
</dbReference>
<dbReference type="OrthoDB" id="5864281at2759"/>
<dbReference type="Pfam" id="PF00520">
    <property type="entry name" value="Ion_trans"/>
    <property type="match status" value="1"/>
</dbReference>
<dbReference type="Gene3D" id="1.20.120.350">
    <property type="entry name" value="Voltage-gated potassium channels. Chain C"/>
    <property type="match status" value="1"/>
</dbReference>
<dbReference type="InterPro" id="IPR011333">
    <property type="entry name" value="SKP1/BTB/POZ_sf"/>
</dbReference>
<evidence type="ECO:0000256" key="11">
    <source>
        <dbReference type="ARBA" id="ARBA00023303"/>
    </source>
</evidence>
<evidence type="ECO:0000256" key="10">
    <source>
        <dbReference type="ARBA" id="ARBA00023136"/>
    </source>
</evidence>
<sequence length="269" mass="31373">MDLEGANGNLLVDDVRNISPQRGTPMSDDRVSSSDIVTINVSGLRFQTFERTLARFPNTLLGNKAKREKYYVQDRNEYFFDRHRSTFESILYIYQSGGRVKRPETVPIDVFLREMRFFQMGDQLVEEFWIAEGYEKPPENIMPTNKSQRRLWELMEYPDSSLAARIIAFISIAVIVVSIVSFCWETVPTGDVRNLNDVTLAVMNSTEIEEPRSFSNPFFWVEFVCILWFTIELTLRFISCPSKLTFMTSFLNIIDFVAIAPFFVNLIWW</sequence>
<dbReference type="SUPFAM" id="SSF54695">
    <property type="entry name" value="POZ domain"/>
    <property type="match status" value="1"/>
</dbReference>
<evidence type="ECO:0000256" key="8">
    <source>
        <dbReference type="ARBA" id="ARBA00022989"/>
    </source>
</evidence>
<evidence type="ECO:0000256" key="1">
    <source>
        <dbReference type="ARBA" id="ARBA00004141"/>
    </source>
</evidence>
<dbReference type="AlphaFoldDB" id="A0A0B1T2G7"/>
<evidence type="ECO:0000313" key="15">
    <source>
        <dbReference type="Proteomes" id="UP000053660"/>
    </source>
</evidence>
<keyword evidence="4 12" id="KW-0812">Transmembrane</keyword>
<feature type="transmembrane region" description="Helical" evidence="12">
    <location>
        <begin position="218"/>
        <end position="238"/>
    </location>
</feature>
<dbReference type="InterPro" id="IPR003131">
    <property type="entry name" value="T1-type_BTB"/>
</dbReference>
<keyword evidence="10 12" id="KW-0472">Membrane</keyword>
<keyword evidence="15" id="KW-1185">Reference proteome</keyword>
<evidence type="ECO:0000256" key="2">
    <source>
        <dbReference type="ARBA" id="ARBA00022448"/>
    </source>
</evidence>
<keyword evidence="9" id="KW-0406">Ion transport</keyword>
<comment type="subcellular location">
    <subcellularLocation>
        <location evidence="1">Membrane</location>
        <topology evidence="1">Multi-pass membrane protein</topology>
    </subcellularLocation>
</comment>
<dbReference type="InterPro" id="IPR003972">
    <property type="entry name" value="K_chnl_volt-dep_Kv1"/>
</dbReference>
<dbReference type="EMBL" id="KN553123">
    <property type="protein sequence ID" value="KHJ90351.1"/>
    <property type="molecule type" value="Genomic_DNA"/>
</dbReference>
<dbReference type="PANTHER" id="PTHR11537:SF113">
    <property type="entry name" value="POTASSIUM VOLTAGE-GATED CHANNEL PROTEIN SHAKER"/>
    <property type="match status" value="1"/>
</dbReference>
<dbReference type="PANTHER" id="PTHR11537">
    <property type="entry name" value="VOLTAGE-GATED POTASSIUM CHANNEL"/>
    <property type="match status" value="1"/>
</dbReference>
<dbReference type="GO" id="GO:0005251">
    <property type="term" value="F:delayed rectifier potassium channel activity"/>
    <property type="evidence" value="ECO:0007669"/>
    <property type="project" value="TreeGrafter"/>
</dbReference>
<feature type="transmembrane region" description="Helical" evidence="12">
    <location>
        <begin position="250"/>
        <end position="268"/>
    </location>
</feature>
<accession>A0A0B1T2G7</accession>
<keyword evidence="3" id="KW-0633">Potassium transport</keyword>
<feature type="transmembrane region" description="Helical" evidence="12">
    <location>
        <begin position="162"/>
        <end position="182"/>
    </location>
</feature>
<dbReference type="Gene3D" id="3.30.710.10">
    <property type="entry name" value="Potassium Channel Kv1.1, Chain A"/>
    <property type="match status" value="1"/>
</dbReference>
<evidence type="ECO:0000256" key="3">
    <source>
        <dbReference type="ARBA" id="ARBA00022538"/>
    </source>
</evidence>
<evidence type="ECO:0000256" key="4">
    <source>
        <dbReference type="ARBA" id="ARBA00022692"/>
    </source>
</evidence>
<keyword evidence="7" id="KW-0630">Potassium</keyword>
<evidence type="ECO:0000256" key="5">
    <source>
        <dbReference type="ARBA" id="ARBA00022826"/>
    </source>
</evidence>
<dbReference type="InterPro" id="IPR000210">
    <property type="entry name" value="BTB/POZ_dom"/>
</dbReference>
<name>A0A0B1T2G7_OESDE</name>
<feature type="domain" description="BTB" evidence="13">
    <location>
        <begin position="35"/>
        <end position="134"/>
    </location>
</feature>
<keyword evidence="6" id="KW-0851">Voltage-gated channel</keyword>
<dbReference type="PRINTS" id="PR00169">
    <property type="entry name" value="KCHANNEL"/>
</dbReference>
<dbReference type="PRINTS" id="PR01496">
    <property type="entry name" value="SHAKERCHANEL"/>
</dbReference>
<evidence type="ECO:0000259" key="13">
    <source>
        <dbReference type="SMART" id="SM00225"/>
    </source>
</evidence>
<evidence type="ECO:0000256" key="12">
    <source>
        <dbReference type="SAM" id="Phobius"/>
    </source>
</evidence>
<protein>
    <submittedName>
        <fullName evidence="14">K+ channel tetramerization domain protein</fullName>
    </submittedName>
</protein>
<dbReference type="GO" id="GO:0008076">
    <property type="term" value="C:voltage-gated potassium channel complex"/>
    <property type="evidence" value="ECO:0007669"/>
    <property type="project" value="InterPro"/>
</dbReference>
<dbReference type="Proteomes" id="UP000053660">
    <property type="component" value="Unassembled WGS sequence"/>
</dbReference>
<proteinExistence type="predicted"/>
<dbReference type="SUPFAM" id="SSF81324">
    <property type="entry name" value="Voltage-gated potassium channels"/>
    <property type="match status" value="1"/>
</dbReference>
<keyword evidence="5" id="KW-0631">Potassium channel</keyword>
<keyword evidence="11 14" id="KW-0407">Ion channel</keyword>
<feature type="non-terminal residue" evidence="14">
    <location>
        <position position="269"/>
    </location>
</feature>
<evidence type="ECO:0000313" key="14">
    <source>
        <dbReference type="EMBL" id="KHJ90351.1"/>
    </source>
</evidence>
<dbReference type="InterPro" id="IPR027359">
    <property type="entry name" value="Volt_channel_dom_sf"/>
</dbReference>
<dbReference type="InterPro" id="IPR005821">
    <property type="entry name" value="Ion_trans_dom"/>
</dbReference>
<evidence type="ECO:0000256" key="7">
    <source>
        <dbReference type="ARBA" id="ARBA00022958"/>
    </source>
</evidence>
<dbReference type="SMART" id="SM00225">
    <property type="entry name" value="BTB"/>
    <property type="match status" value="1"/>
</dbReference>
<keyword evidence="8 12" id="KW-1133">Transmembrane helix</keyword>
<organism evidence="14 15">
    <name type="scientific">Oesophagostomum dentatum</name>
    <name type="common">Nodular worm</name>
    <dbReference type="NCBI Taxonomy" id="61180"/>
    <lineage>
        <taxon>Eukaryota</taxon>
        <taxon>Metazoa</taxon>
        <taxon>Ecdysozoa</taxon>
        <taxon>Nematoda</taxon>
        <taxon>Chromadorea</taxon>
        <taxon>Rhabditida</taxon>
        <taxon>Rhabditina</taxon>
        <taxon>Rhabditomorpha</taxon>
        <taxon>Strongyloidea</taxon>
        <taxon>Strongylidae</taxon>
        <taxon>Oesophagostomum</taxon>
    </lineage>
</organism>